<gene>
    <name evidence="2" type="ORF">ACFYG5_01165</name>
</gene>
<keyword evidence="1" id="KW-0472">Membrane</keyword>
<accession>A0AB74UVN0</accession>
<keyword evidence="1" id="KW-1133">Transmembrane helix</keyword>
<dbReference type="RefSeq" id="WP_395120036.1">
    <property type="nucleotide sequence ID" value="NZ_CP170721.1"/>
</dbReference>
<reference evidence="2" key="1">
    <citation type="submission" date="2024-10" db="EMBL/GenBank/DDBJ databases">
        <authorList>
            <person name="Lesea H.P."/>
            <person name="Kuehl J.V."/>
            <person name="Chandonia J.-M."/>
        </authorList>
    </citation>
    <scope>NUCLEOTIDE SEQUENCE</scope>
    <source>
        <strain evidence="2">FW102-FHT14D07</strain>
    </source>
</reference>
<protein>
    <submittedName>
        <fullName evidence="2">Uncharacterized protein</fullName>
    </submittedName>
</protein>
<sequence>MKHSSGTGKITLEGIGMDSRNLVATMLFCFTTFFVSQSIATTYIPCDGCSLSQMSNVAVSHGVGRVLVGNVPGNTMQAFRVYLAPQPKVMSRVSNNKSTLFADLSSTSAQEAAAFSSYVEFHNAAPVGYNKHYELRIVNPGEPVGVPNSLAVKRLGDLIHSDTQSYGPMSVPSPGGGTVDYPTPGTNVYNVINSGPQQNAFLQWLTHLTIYGISNQTGKLVQAAGILHITDSSYAPQLSFTVTFTDGSHIGVYADTKQAPIQLVVNEDSGVDSHGNNVPATEEAVTGSGTQMYDFTKSGNETDHANMYQQITRFGVNLSPNLWQYACVSSGAGVGRRTDCKWVQ</sequence>
<dbReference type="EMBL" id="CP170721">
    <property type="protein sequence ID" value="XIA18777.1"/>
    <property type="molecule type" value="Genomic_DNA"/>
</dbReference>
<proteinExistence type="predicted"/>
<evidence type="ECO:0000313" key="2">
    <source>
        <dbReference type="EMBL" id="XIA18777.1"/>
    </source>
</evidence>
<organism evidence="2">
    <name type="scientific">Rhodanobacter sp. FW102-FHT14D07</name>
    <dbReference type="NCBI Taxonomy" id="3351462"/>
    <lineage>
        <taxon>Bacteria</taxon>
        <taxon>Pseudomonadati</taxon>
        <taxon>Pseudomonadota</taxon>
        <taxon>Gammaproteobacteria</taxon>
        <taxon>Lysobacterales</taxon>
        <taxon>Rhodanobacteraceae</taxon>
        <taxon>Rhodanobacter</taxon>
    </lineage>
</organism>
<feature type="transmembrane region" description="Helical" evidence="1">
    <location>
        <begin position="21"/>
        <end position="44"/>
    </location>
</feature>
<dbReference type="AlphaFoldDB" id="A0AB74UVN0"/>
<name>A0AB74UVN0_9GAMM</name>
<evidence type="ECO:0000256" key="1">
    <source>
        <dbReference type="SAM" id="Phobius"/>
    </source>
</evidence>
<keyword evidence="1" id="KW-0812">Transmembrane</keyword>